<evidence type="ECO:0000313" key="10">
    <source>
        <dbReference type="Proteomes" id="UP000327085"/>
    </source>
</evidence>
<dbReference type="Gramene" id="VVA24641">
    <property type="protein sequence ID" value="VVA24641"/>
    <property type="gene ID" value="Prudul26B019801"/>
</dbReference>
<sequence>MAKRMAVTHADLAPSRPDTGFGSKTGAFLTLLTILCGLFCFILCLIAEVTRSKVTWQISSDEGDEGGKSQCVYSGSGKSPLLCAASAFLGLAIIMVVEHAYMLIAISNSPPSVLVIWEPDHSGPAKSLKWQAAFFFVATWVSFAVGEILLLIGLSVESGHLRKWSRPRPSCLVLREGVFSAAGVFALTTVLLAAGLYLTALRAQRISLHQETVRREIVEASILYASPPTSPQISTIPRENPIFRETHNIDHQPPAALSKHLNL</sequence>
<keyword evidence="5 7" id="KW-0472">Membrane</keyword>
<reference evidence="10" key="3">
    <citation type="journal article" date="2020" name="Plant J.">
        <title>Transposons played a major role in the diversification between the closely related almond and peach genomes: results from the almond genome sequence.</title>
        <authorList>
            <person name="Alioto T."/>
            <person name="Alexiou K.G."/>
            <person name="Bardil A."/>
            <person name="Barteri F."/>
            <person name="Castanera R."/>
            <person name="Cruz F."/>
            <person name="Dhingra A."/>
            <person name="Duval H."/>
            <person name="Fernandez I Marti A."/>
            <person name="Frias L."/>
            <person name="Galan B."/>
            <person name="Garcia J.L."/>
            <person name="Howad W."/>
            <person name="Gomez-Garrido J."/>
            <person name="Gut M."/>
            <person name="Julca I."/>
            <person name="Morata J."/>
            <person name="Puigdomenech P."/>
            <person name="Ribeca P."/>
            <person name="Rubio Cabetas M.J."/>
            <person name="Vlasova A."/>
            <person name="Wirthensohn M."/>
            <person name="Garcia-Mas J."/>
            <person name="Gabaldon T."/>
            <person name="Casacuberta J.M."/>
            <person name="Arus P."/>
        </authorList>
    </citation>
    <scope>NUCLEOTIDE SEQUENCE [LARGE SCALE GENOMIC DNA]</scope>
    <source>
        <strain evidence="10">cv. Texas</strain>
    </source>
</reference>
<feature type="transmembrane region" description="Helical" evidence="7">
    <location>
        <begin position="132"/>
        <end position="156"/>
    </location>
</feature>
<evidence type="ECO:0000313" key="8">
    <source>
        <dbReference type="EMBL" id="BBG93123.1"/>
    </source>
</evidence>
<comment type="subcellular location">
    <subcellularLocation>
        <location evidence="1">Endomembrane system</location>
        <topology evidence="1">Multi-pass membrane protein</topology>
    </subcellularLocation>
</comment>
<dbReference type="AlphaFoldDB" id="A0A4Y1QMQ7"/>
<name>A0A4Y1QMQ7_PRUDU</name>
<dbReference type="EMBL" id="CABIKO010000085">
    <property type="protein sequence ID" value="VVA24641.1"/>
    <property type="molecule type" value="Genomic_DNA"/>
</dbReference>
<dbReference type="InterPro" id="IPR052222">
    <property type="entry name" value="DESIGUAL"/>
</dbReference>
<dbReference type="InterPro" id="IPR009606">
    <property type="entry name" value="DEAL/Modifying_wall_lignin1/2"/>
</dbReference>
<evidence type="ECO:0000313" key="9">
    <source>
        <dbReference type="EMBL" id="VVA24641.1"/>
    </source>
</evidence>
<keyword evidence="4 7" id="KW-1133">Transmembrane helix</keyword>
<feature type="transmembrane region" description="Helical" evidence="7">
    <location>
        <begin position="81"/>
        <end position="104"/>
    </location>
</feature>
<comment type="similarity">
    <text evidence="6">Belongs to the DESIGUAL family.</text>
</comment>
<feature type="transmembrane region" description="Helical" evidence="7">
    <location>
        <begin position="26"/>
        <end position="47"/>
    </location>
</feature>
<dbReference type="PANTHER" id="PTHR31769">
    <property type="entry name" value="OS07G0462200 PROTEIN-RELATED"/>
    <property type="match status" value="1"/>
</dbReference>
<keyword evidence="2 7" id="KW-0812">Transmembrane</keyword>
<dbReference type="InParanoid" id="A0A4Y1QMQ7"/>
<dbReference type="GO" id="GO:0012505">
    <property type="term" value="C:endomembrane system"/>
    <property type="evidence" value="ECO:0007669"/>
    <property type="project" value="UniProtKB-SubCell"/>
</dbReference>
<feature type="transmembrane region" description="Helical" evidence="7">
    <location>
        <begin position="177"/>
        <end position="198"/>
    </location>
</feature>
<reference evidence="8" key="1">
    <citation type="journal article" date="2019" name="Science">
        <title>Mutation of a bHLH transcription factor allowed almond domestication.</title>
        <authorList>
            <person name="Sanchez-Perez R."/>
            <person name="Pavan S."/>
            <person name="Mazzeo R."/>
            <person name="Moldovan C."/>
            <person name="Aiese Cigliano R."/>
            <person name="Del Cueto J."/>
            <person name="Ricciardi F."/>
            <person name="Lotti C."/>
            <person name="Ricciardi L."/>
            <person name="Dicenta F."/>
            <person name="Lopez-Marques R.L."/>
            <person name="Lindberg Moller B."/>
        </authorList>
    </citation>
    <scope>NUCLEOTIDE SEQUENCE</scope>
</reference>
<dbReference type="OMA" id="SKPRESC"/>
<dbReference type="Pfam" id="PF06749">
    <property type="entry name" value="DUF1218"/>
    <property type="match status" value="1"/>
</dbReference>
<reference evidence="9" key="2">
    <citation type="submission" date="2019-07" db="EMBL/GenBank/DDBJ databases">
        <authorList>
            <person name="Alioto T."/>
            <person name="Alioto T."/>
            <person name="Gomez Garrido J."/>
        </authorList>
    </citation>
    <scope>NUCLEOTIDE SEQUENCE</scope>
</reference>
<evidence type="ECO:0000256" key="3">
    <source>
        <dbReference type="ARBA" id="ARBA00022729"/>
    </source>
</evidence>
<dbReference type="Proteomes" id="UP000327085">
    <property type="component" value="Chromosome 1"/>
</dbReference>
<dbReference type="EMBL" id="AP019297">
    <property type="protein sequence ID" value="BBG93123.1"/>
    <property type="molecule type" value="Genomic_DNA"/>
</dbReference>
<evidence type="ECO:0000256" key="4">
    <source>
        <dbReference type="ARBA" id="ARBA00022989"/>
    </source>
</evidence>
<evidence type="ECO:0000256" key="7">
    <source>
        <dbReference type="SAM" id="Phobius"/>
    </source>
</evidence>
<accession>A0A4Y1QMQ7</accession>
<dbReference type="FunCoup" id="A0A4Y1QMQ7">
    <property type="interactions" value="132"/>
</dbReference>
<evidence type="ECO:0000256" key="5">
    <source>
        <dbReference type="ARBA" id="ARBA00023136"/>
    </source>
</evidence>
<keyword evidence="3" id="KW-0732">Signal</keyword>
<evidence type="ECO:0000256" key="1">
    <source>
        <dbReference type="ARBA" id="ARBA00004127"/>
    </source>
</evidence>
<evidence type="ECO:0000256" key="2">
    <source>
        <dbReference type="ARBA" id="ARBA00022692"/>
    </source>
</evidence>
<gene>
    <name evidence="9" type="ORF">ALMOND_2B019801</name>
    <name evidence="8" type="ORF">Prudu_001039</name>
</gene>
<evidence type="ECO:0000256" key="6">
    <source>
        <dbReference type="ARBA" id="ARBA00029467"/>
    </source>
</evidence>
<protein>
    <submittedName>
        <fullName evidence="9">PREDICTED: transmembrane</fullName>
    </submittedName>
</protein>
<proteinExistence type="inferred from homology"/>
<organism evidence="8">
    <name type="scientific">Prunus dulcis</name>
    <name type="common">Almond</name>
    <name type="synonym">Amygdalus dulcis</name>
    <dbReference type="NCBI Taxonomy" id="3755"/>
    <lineage>
        <taxon>Eukaryota</taxon>
        <taxon>Viridiplantae</taxon>
        <taxon>Streptophyta</taxon>
        <taxon>Embryophyta</taxon>
        <taxon>Tracheophyta</taxon>
        <taxon>Spermatophyta</taxon>
        <taxon>Magnoliopsida</taxon>
        <taxon>eudicotyledons</taxon>
        <taxon>Gunneridae</taxon>
        <taxon>Pentapetalae</taxon>
        <taxon>rosids</taxon>
        <taxon>fabids</taxon>
        <taxon>Rosales</taxon>
        <taxon>Rosaceae</taxon>
        <taxon>Amygdaloideae</taxon>
        <taxon>Amygdaleae</taxon>
        <taxon>Prunus</taxon>
    </lineage>
</organism>